<feature type="compositionally biased region" description="Low complexity" evidence="7">
    <location>
        <begin position="182"/>
        <end position="201"/>
    </location>
</feature>
<evidence type="ECO:0000259" key="8">
    <source>
        <dbReference type="Pfam" id="PF01029"/>
    </source>
</evidence>
<proteinExistence type="inferred from homology"/>
<name>A0A261EXK1_9BIFI</name>
<feature type="region of interest" description="Disordered" evidence="7">
    <location>
        <begin position="131"/>
        <end position="246"/>
    </location>
</feature>
<keyword evidence="4 6" id="KW-0805">Transcription regulation</keyword>
<comment type="caution">
    <text evidence="9">The sequence shown here is derived from an EMBL/GenBank/DDBJ whole genome shotgun (WGS) entry which is preliminary data.</text>
</comment>
<evidence type="ECO:0000256" key="3">
    <source>
        <dbReference type="ARBA" id="ARBA00022884"/>
    </source>
</evidence>
<dbReference type="GO" id="GO:0005829">
    <property type="term" value="C:cytosol"/>
    <property type="evidence" value="ECO:0007669"/>
    <property type="project" value="TreeGrafter"/>
</dbReference>
<evidence type="ECO:0000256" key="2">
    <source>
        <dbReference type="ARBA" id="ARBA00022814"/>
    </source>
</evidence>
<dbReference type="SUPFAM" id="SSF48013">
    <property type="entry name" value="NusB-like"/>
    <property type="match status" value="1"/>
</dbReference>
<evidence type="ECO:0000313" key="9">
    <source>
        <dbReference type="EMBL" id="OZG51565.1"/>
    </source>
</evidence>
<keyword evidence="2 6" id="KW-0889">Transcription antitermination</keyword>
<keyword evidence="10" id="KW-1185">Reference proteome</keyword>
<dbReference type="InterPro" id="IPR035926">
    <property type="entry name" value="NusB-like_sf"/>
</dbReference>
<dbReference type="Gene3D" id="1.10.940.10">
    <property type="entry name" value="NusB-like"/>
    <property type="match status" value="1"/>
</dbReference>
<evidence type="ECO:0000256" key="1">
    <source>
        <dbReference type="ARBA" id="ARBA00005952"/>
    </source>
</evidence>
<dbReference type="GO" id="GO:0031564">
    <property type="term" value="P:transcription antitermination"/>
    <property type="evidence" value="ECO:0007669"/>
    <property type="project" value="UniProtKB-KW"/>
</dbReference>
<dbReference type="Pfam" id="PF01029">
    <property type="entry name" value="NusB"/>
    <property type="match status" value="1"/>
</dbReference>
<dbReference type="InterPro" id="IPR006027">
    <property type="entry name" value="NusB_RsmB_TIM44"/>
</dbReference>
<dbReference type="GO" id="GO:0006353">
    <property type="term" value="P:DNA-templated transcription termination"/>
    <property type="evidence" value="ECO:0007669"/>
    <property type="project" value="UniProtKB-UniRule"/>
</dbReference>
<dbReference type="AlphaFoldDB" id="A0A261EXK1"/>
<protein>
    <recommendedName>
        <fullName evidence="6">Transcription antitermination protein NusB</fullName>
    </recommendedName>
    <alternativeName>
        <fullName evidence="6">Antitermination factor NusB</fullName>
    </alternativeName>
</protein>
<reference evidence="9 10" key="1">
    <citation type="journal article" date="2017" name="BMC Genomics">
        <title>Comparative genomic and phylogenomic analyses of the Bifidobacteriaceae family.</title>
        <authorList>
            <person name="Lugli G.A."/>
            <person name="Milani C."/>
            <person name="Turroni F."/>
            <person name="Duranti S."/>
            <person name="Mancabelli L."/>
            <person name="Mangifesta M."/>
            <person name="Ferrario C."/>
            <person name="Modesto M."/>
            <person name="Mattarelli P."/>
            <person name="Jiri K."/>
            <person name="van Sinderen D."/>
            <person name="Ventura M."/>
        </authorList>
    </citation>
    <scope>NUCLEOTIDE SEQUENCE [LARGE SCALE GENOMIC DNA]</scope>
    <source>
        <strain evidence="9 10">DSM 24742</strain>
    </source>
</reference>
<evidence type="ECO:0000256" key="7">
    <source>
        <dbReference type="SAM" id="MobiDB-lite"/>
    </source>
</evidence>
<dbReference type="EMBL" id="MWWR01000007">
    <property type="protein sequence ID" value="OZG51565.1"/>
    <property type="molecule type" value="Genomic_DNA"/>
</dbReference>
<dbReference type="HAMAP" id="MF_00073">
    <property type="entry name" value="NusB"/>
    <property type="match status" value="1"/>
</dbReference>
<evidence type="ECO:0000256" key="5">
    <source>
        <dbReference type="ARBA" id="ARBA00023163"/>
    </source>
</evidence>
<feature type="compositionally biased region" description="Acidic residues" evidence="7">
    <location>
        <begin position="170"/>
        <end position="179"/>
    </location>
</feature>
<dbReference type="PANTHER" id="PTHR11078">
    <property type="entry name" value="N UTILIZATION SUBSTANCE PROTEIN B-RELATED"/>
    <property type="match status" value="1"/>
</dbReference>
<accession>A0A261EXK1</accession>
<dbReference type="OrthoDB" id="3528057at2"/>
<feature type="compositionally biased region" description="Low complexity" evidence="7">
    <location>
        <begin position="147"/>
        <end position="159"/>
    </location>
</feature>
<feature type="compositionally biased region" description="Acidic residues" evidence="7">
    <location>
        <begin position="202"/>
        <end position="214"/>
    </location>
</feature>
<dbReference type="PANTHER" id="PTHR11078:SF3">
    <property type="entry name" value="ANTITERMINATION NUSB DOMAIN-CONTAINING PROTEIN"/>
    <property type="match status" value="1"/>
</dbReference>
<keyword evidence="3 6" id="KW-0694">RNA-binding</keyword>
<dbReference type="Proteomes" id="UP000216725">
    <property type="component" value="Unassembled WGS sequence"/>
</dbReference>
<organism evidence="9 10">
    <name type="scientific">Pseudoscardovia radai</name>
    <dbReference type="NCBI Taxonomy" id="987066"/>
    <lineage>
        <taxon>Bacteria</taxon>
        <taxon>Bacillati</taxon>
        <taxon>Actinomycetota</taxon>
        <taxon>Actinomycetes</taxon>
        <taxon>Bifidobacteriales</taxon>
        <taxon>Bifidobacteriaceae</taxon>
        <taxon>Pseudoscardovia</taxon>
    </lineage>
</organism>
<dbReference type="InterPro" id="IPR011605">
    <property type="entry name" value="NusB_fam"/>
</dbReference>
<keyword evidence="5 6" id="KW-0804">Transcription</keyword>
<evidence type="ECO:0000313" key="10">
    <source>
        <dbReference type="Proteomes" id="UP000216725"/>
    </source>
</evidence>
<evidence type="ECO:0000256" key="4">
    <source>
        <dbReference type="ARBA" id="ARBA00023015"/>
    </source>
</evidence>
<feature type="domain" description="NusB/RsmB/TIM44" evidence="8">
    <location>
        <begin position="5"/>
        <end position="128"/>
    </location>
</feature>
<gene>
    <name evidence="6" type="primary">nusB</name>
    <name evidence="9" type="ORF">PSRA_0962</name>
</gene>
<comment type="function">
    <text evidence="6">Involved in transcription antitermination. Required for transcription of ribosomal RNA (rRNA) genes. Binds specifically to the boxA antiterminator sequence of the ribosomal RNA (rrn) operons.</text>
</comment>
<evidence type="ECO:0000256" key="6">
    <source>
        <dbReference type="HAMAP-Rule" id="MF_00073"/>
    </source>
</evidence>
<dbReference type="GO" id="GO:0003723">
    <property type="term" value="F:RNA binding"/>
    <property type="evidence" value="ECO:0007669"/>
    <property type="project" value="UniProtKB-UniRule"/>
</dbReference>
<comment type="similarity">
    <text evidence="1 6">Belongs to the NusB family.</text>
</comment>
<sequence>MARSTARKRALNTLYEADEKNQDIASLLEERIAYSGTQSPLPEYAIEICRGIAEHRKAIDRMLNRYSTKWTVGRMSVIDRNILRIGAWEIMYNDDVPDGVAIDEAISLAKTMSDGGSPSFVHGLLSAVSTHKNDADEEFETSRPTSDDAASAASGGDDSSVADDSRADDSSDEWGEWDADLTAPSAEPAPSETEPAPSAADDTADETAADDTADDTAPAASSAPASDDAPTDPTSAGDAPSVESEG</sequence>
<dbReference type="NCBIfam" id="TIGR01951">
    <property type="entry name" value="nusB"/>
    <property type="match status" value="1"/>
</dbReference>
<feature type="compositionally biased region" description="Low complexity" evidence="7">
    <location>
        <begin position="215"/>
        <end position="236"/>
    </location>
</feature>